<accession>A0A1X7H8A0</accession>
<comment type="similarity">
    <text evidence="1 2">Belongs to the UPF0102 family.</text>
</comment>
<proteinExistence type="inferred from homology"/>
<keyword evidence="3" id="KW-0378">Hydrolase</keyword>
<dbReference type="STRING" id="1313296.SAMN05661091_1998"/>
<dbReference type="GO" id="GO:0003676">
    <property type="term" value="F:nucleic acid binding"/>
    <property type="evidence" value="ECO:0007669"/>
    <property type="project" value="InterPro"/>
</dbReference>
<dbReference type="AlphaFoldDB" id="A0A1X7H8A0"/>
<dbReference type="InterPro" id="IPR011335">
    <property type="entry name" value="Restrct_endonuc-II-like"/>
</dbReference>
<dbReference type="Proteomes" id="UP000192940">
    <property type="component" value="Chromosome I"/>
</dbReference>
<evidence type="ECO:0000313" key="3">
    <source>
        <dbReference type="EMBL" id="SMF81457.1"/>
    </source>
</evidence>
<dbReference type="Gene3D" id="3.40.1350.10">
    <property type="match status" value="1"/>
</dbReference>
<evidence type="ECO:0000256" key="1">
    <source>
        <dbReference type="ARBA" id="ARBA00006738"/>
    </source>
</evidence>
<dbReference type="Pfam" id="PF02021">
    <property type="entry name" value="UPF0102"/>
    <property type="match status" value="1"/>
</dbReference>
<dbReference type="CDD" id="cd20736">
    <property type="entry name" value="PoNe_Nuclease"/>
    <property type="match status" value="1"/>
</dbReference>
<keyword evidence="3" id="KW-0255">Endonuclease</keyword>
<dbReference type="InterPro" id="IPR011856">
    <property type="entry name" value="tRNA_endonuc-like_dom_sf"/>
</dbReference>
<gene>
    <name evidence="3" type="ORF">SAMN05661091_1998</name>
</gene>
<dbReference type="NCBIfam" id="NF009154">
    <property type="entry name" value="PRK12497.3-3"/>
    <property type="match status" value="1"/>
</dbReference>
<dbReference type="PANTHER" id="PTHR34039:SF1">
    <property type="entry name" value="UPF0102 PROTEIN YRAN"/>
    <property type="match status" value="1"/>
</dbReference>
<sequence>MRPMSEGRKDSRKQKGAAAEEAAASFLVERGFSILDRNWRNRTGEIDIIANDRGTLVFVEVRSRSGTSTYGTPSESVNHRKIAQVRSIAQQYIHYKKSYDIPIRFDVVAVILKPDMSVDSIELIEAAF</sequence>
<dbReference type="EMBL" id="LT840184">
    <property type="protein sequence ID" value="SMF81457.1"/>
    <property type="molecule type" value="Genomic_DNA"/>
</dbReference>
<organism evidence="3 4">
    <name type="scientific">Paenibacillus uliginis N3/975</name>
    <dbReference type="NCBI Taxonomy" id="1313296"/>
    <lineage>
        <taxon>Bacteria</taxon>
        <taxon>Bacillati</taxon>
        <taxon>Bacillota</taxon>
        <taxon>Bacilli</taxon>
        <taxon>Bacillales</taxon>
        <taxon>Paenibacillaceae</taxon>
        <taxon>Paenibacillus</taxon>
    </lineage>
</organism>
<dbReference type="PANTHER" id="PTHR34039">
    <property type="entry name" value="UPF0102 PROTEIN YRAN"/>
    <property type="match status" value="1"/>
</dbReference>
<dbReference type="SUPFAM" id="SSF52980">
    <property type="entry name" value="Restriction endonuclease-like"/>
    <property type="match status" value="1"/>
</dbReference>
<dbReference type="NCBIfam" id="NF009150">
    <property type="entry name" value="PRK12497.1-3"/>
    <property type="match status" value="1"/>
</dbReference>
<dbReference type="GO" id="GO:0004519">
    <property type="term" value="F:endonuclease activity"/>
    <property type="evidence" value="ECO:0007669"/>
    <property type="project" value="UniProtKB-KW"/>
</dbReference>
<dbReference type="HAMAP" id="MF_00048">
    <property type="entry name" value="UPF0102"/>
    <property type="match status" value="1"/>
</dbReference>
<keyword evidence="3" id="KW-0540">Nuclease</keyword>
<protein>
    <recommendedName>
        <fullName evidence="2">UPF0102 protein SAMN05661091_1998</fullName>
    </recommendedName>
</protein>
<reference evidence="3 4" key="1">
    <citation type="submission" date="2017-04" db="EMBL/GenBank/DDBJ databases">
        <authorList>
            <person name="Afonso C.L."/>
            <person name="Miller P.J."/>
            <person name="Scott M.A."/>
            <person name="Spackman E."/>
            <person name="Goraichik I."/>
            <person name="Dimitrov K.M."/>
            <person name="Suarez D.L."/>
            <person name="Swayne D.E."/>
        </authorList>
    </citation>
    <scope>NUCLEOTIDE SEQUENCE [LARGE SCALE GENOMIC DNA]</scope>
    <source>
        <strain evidence="3 4">N3/975</strain>
    </source>
</reference>
<evidence type="ECO:0000256" key="2">
    <source>
        <dbReference type="HAMAP-Rule" id="MF_00048"/>
    </source>
</evidence>
<dbReference type="InterPro" id="IPR003509">
    <property type="entry name" value="UPF0102_YraN-like"/>
</dbReference>
<dbReference type="NCBIfam" id="TIGR00252">
    <property type="entry name" value="YraN family protein"/>
    <property type="match status" value="1"/>
</dbReference>
<keyword evidence="4" id="KW-1185">Reference proteome</keyword>
<dbReference type="RefSeq" id="WP_244563021.1">
    <property type="nucleotide sequence ID" value="NZ_LT840184.1"/>
</dbReference>
<evidence type="ECO:0000313" key="4">
    <source>
        <dbReference type="Proteomes" id="UP000192940"/>
    </source>
</evidence>
<name>A0A1X7H8A0_9BACL</name>